<evidence type="ECO:0000313" key="2">
    <source>
        <dbReference type="EMBL" id="EUN29354.1"/>
    </source>
</evidence>
<keyword evidence="1" id="KW-0472">Membrane</keyword>
<dbReference type="EMBL" id="KI968713">
    <property type="protein sequence ID" value="EUN29354.1"/>
    <property type="molecule type" value="Genomic_DNA"/>
</dbReference>
<dbReference type="Proteomes" id="UP000054337">
    <property type="component" value="Unassembled WGS sequence"/>
</dbReference>
<proteinExistence type="predicted"/>
<feature type="transmembrane region" description="Helical" evidence="1">
    <location>
        <begin position="25"/>
        <end position="47"/>
    </location>
</feature>
<keyword evidence="1" id="KW-0812">Transmembrane</keyword>
<reference evidence="2 3" key="1">
    <citation type="journal article" date="2013" name="PLoS Genet.">
        <title>Comparative genome structure, secondary metabolite, and effector coding capacity across Cochliobolus pathogens.</title>
        <authorList>
            <person name="Condon B.J."/>
            <person name="Leng Y."/>
            <person name="Wu D."/>
            <person name="Bushley K.E."/>
            <person name="Ohm R.A."/>
            <person name="Otillar R."/>
            <person name="Martin J."/>
            <person name="Schackwitz W."/>
            <person name="Grimwood J."/>
            <person name="MohdZainudin N."/>
            <person name="Xue C."/>
            <person name="Wang R."/>
            <person name="Manning V.A."/>
            <person name="Dhillon B."/>
            <person name="Tu Z.J."/>
            <person name="Steffenson B.J."/>
            <person name="Salamov A."/>
            <person name="Sun H."/>
            <person name="Lowry S."/>
            <person name="LaButti K."/>
            <person name="Han J."/>
            <person name="Copeland A."/>
            <person name="Lindquist E."/>
            <person name="Barry K."/>
            <person name="Schmutz J."/>
            <person name="Baker S.E."/>
            <person name="Ciuffetti L.M."/>
            <person name="Grigoriev I.V."/>
            <person name="Zhong S."/>
            <person name="Turgeon B.G."/>
        </authorList>
    </citation>
    <scope>NUCLEOTIDE SEQUENCE [LARGE SCALE GENOMIC DNA]</scope>
    <source>
        <strain evidence="2 3">FI3</strain>
    </source>
</reference>
<gene>
    <name evidence="2" type="ORF">COCVIDRAFT_93106</name>
</gene>
<accession>W7EQN3</accession>
<organism evidence="2 3">
    <name type="scientific">Bipolaris victoriae (strain FI3)</name>
    <name type="common">Victoria blight of oats agent</name>
    <name type="synonym">Cochliobolus victoriae</name>
    <dbReference type="NCBI Taxonomy" id="930091"/>
    <lineage>
        <taxon>Eukaryota</taxon>
        <taxon>Fungi</taxon>
        <taxon>Dikarya</taxon>
        <taxon>Ascomycota</taxon>
        <taxon>Pezizomycotina</taxon>
        <taxon>Dothideomycetes</taxon>
        <taxon>Pleosporomycetidae</taxon>
        <taxon>Pleosporales</taxon>
        <taxon>Pleosporineae</taxon>
        <taxon>Pleosporaceae</taxon>
        <taxon>Bipolaris</taxon>
    </lineage>
</organism>
<dbReference type="GeneID" id="26259655"/>
<name>W7EQN3_BIPV3</name>
<protein>
    <submittedName>
        <fullName evidence="2">Uncharacterized protein</fullName>
    </submittedName>
</protein>
<sequence>MGGKVFQSEEFGCHGWFTNGHVVDVIFFLLLLSMLLHFRGHNCMFFLRERER</sequence>
<evidence type="ECO:0000256" key="1">
    <source>
        <dbReference type="SAM" id="Phobius"/>
    </source>
</evidence>
<dbReference type="HOGENOM" id="CLU_3086891_0_0_1"/>
<keyword evidence="1" id="KW-1133">Transmembrane helix</keyword>
<dbReference type="AlphaFoldDB" id="W7EQN3"/>
<dbReference type="RefSeq" id="XP_014558949.1">
    <property type="nucleotide sequence ID" value="XM_014703463.1"/>
</dbReference>
<keyword evidence="3" id="KW-1185">Reference proteome</keyword>
<evidence type="ECO:0000313" key="3">
    <source>
        <dbReference type="Proteomes" id="UP000054337"/>
    </source>
</evidence>